<evidence type="ECO:0000313" key="3">
    <source>
        <dbReference type="Proteomes" id="UP000318437"/>
    </source>
</evidence>
<evidence type="ECO:0000256" key="1">
    <source>
        <dbReference type="SAM" id="SignalP"/>
    </source>
</evidence>
<comment type="caution">
    <text evidence="2">The sequence shown here is derived from an EMBL/GenBank/DDBJ whole genome shotgun (WGS) entry which is preliminary data.</text>
</comment>
<protein>
    <recommendedName>
        <fullName evidence="4">PEP-CTERM protein-sorting domain-containing protein</fullName>
    </recommendedName>
</protein>
<dbReference type="OrthoDB" id="264887at2"/>
<accession>A0A5C6CX40</accession>
<evidence type="ECO:0008006" key="4">
    <source>
        <dbReference type="Google" id="ProtNLM"/>
    </source>
</evidence>
<keyword evidence="1" id="KW-0732">Signal</keyword>
<dbReference type="EMBL" id="SJPS01000003">
    <property type="protein sequence ID" value="TWU27586.1"/>
    <property type="molecule type" value="Genomic_DNA"/>
</dbReference>
<dbReference type="Proteomes" id="UP000318437">
    <property type="component" value="Unassembled WGS sequence"/>
</dbReference>
<name>A0A5C6CX40_9BACT</name>
<keyword evidence="3" id="KW-1185">Reference proteome</keyword>
<dbReference type="NCBIfam" id="TIGR02595">
    <property type="entry name" value="PEP_CTERM"/>
    <property type="match status" value="1"/>
</dbReference>
<reference evidence="2 3" key="1">
    <citation type="submission" date="2019-02" db="EMBL/GenBank/DDBJ databases">
        <title>Deep-cultivation of Planctomycetes and their phenomic and genomic characterization uncovers novel biology.</title>
        <authorList>
            <person name="Wiegand S."/>
            <person name="Jogler M."/>
            <person name="Boedeker C."/>
            <person name="Pinto D."/>
            <person name="Vollmers J."/>
            <person name="Rivas-Marin E."/>
            <person name="Kohn T."/>
            <person name="Peeters S.H."/>
            <person name="Heuer A."/>
            <person name="Rast P."/>
            <person name="Oberbeckmann S."/>
            <person name="Bunk B."/>
            <person name="Jeske O."/>
            <person name="Meyerdierks A."/>
            <person name="Storesund J.E."/>
            <person name="Kallscheuer N."/>
            <person name="Luecker S."/>
            <person name="Lage O.M."/>
            <person name="Pohl T."/>
            <person name="Merkel B.J."/>
            <person name="Hornburger P."/>
            <person name="Mueller R.-W."/>
            <person name="Bruemmer F."/>
            <person name="Labrenz M."/>
            <person name="Spormann A.M."/>
            <person name="Op Den Camp H."/>
            <person name="Overmann J."/>
            <person name="Amann R."/>
            <person name="Jetten M.S.M."/>
            <person name="Mascher T."/>
            <person name="Medema M.H."/>
            <person name="Devos D.P."/>
            <person name="Kaster A.-K."/>
            <person name="Ovreas L."/>
            <person name="Rohde M."/>
            <person name="Galperin M.Y."/>
            <person name="Jogler C."/>
        </authorList>
    </citation>
    <scope>NUCLEOTIDE SEQUENCE [LARGE SCALE GENOMIC DNA]</scope>
    <source>
        <strain evidence="2 3">Pla144</strain>
    </source>
</reference>
<dbReference type="RefSeq" id="WP_146450774.1">
    <property type="nucleotide sequence ID" value="NZ_SJPS01000003.1"/>
</dbReference>
<dbReference type="InterPro" id="IPR013424">
    <property type="entry name" value="Ice-binding_C"/>
</dbReference>
<sequence precursor="true">MYIQSGRFASLVVVFFLVNLPIKANAAVTYIPTSTTNTVGAASGLLDWNDGNDIGSVDGSIANDGLWRFRSTQGGDNGTWEATGSSSLAEDAVEIKTTATGLSNGNYDVYVFYRSDVGSNNWKIRAGLSSNPNLNTVYDRTGTDGIAGSLALSGASQLTFNGTAPTEDAQQNLLYAIIGQMNVTNGTLSVFVDDFPASTTGSANDRSWYDGIGYDIFVPPVTVQSVMSGLASSASTWSNNMPPIETNDYQVVASHTVTVNADFPGKTLEVQSGGAVDISADAANFLNLTIRAGGNLTESVSGDFALGDIGAQFFGLLTLEQDLTFNMDAGSDFFLDMQLDGPGNLNFNSNGPGSDLYLSAAGGHDGIIRFNGTGSSVQLTEADDFNVLEMNSTGDNKVVFAGTAASGGGTLIFNQSGVIDHAATQVAPPSTAPRLQSVNELEVNGDVTVDLSTTFPGNERRFLVSRDLRGTGDITINGTPTDPTGGSITHNEFELGSTGQPTTATISEFSGTITANNFVDIEIRNNLPNARIVIDNNARLEMGWGAIDPNQNLILGEVQVNSGGALEVGYEDNDDHNVGKLQLTSSGSRAGSLTLASGSTTIMQVNGTAANEFDSIVAEGDVTLAGTLQILVNPDGSGGTNPIYAPTLGDTFDIVSAVASSLPTDFDHSFTVDGGDLTMWQSAYGVDATADADGDGDSDGADFLAWQRSFGDTSAPAGTITGTFALSVVDPGNVMSGAGLAFQINYTSTLVQLEVVAGPLTTLAAVPEPSSVVLVLIALVGLGVRRNH</sequence>
<feature type="chain" id="PRO_5022916868" description="PEP-CTERM protein-sorting domain-containing protein" evidence="1">
    <location>
        <begin position="27"/>
        <end position="788"/>
    </location>
</feature>
<proteinExistence type="predicted"/>
<organism evidence="2 3">
    <name type="scientific">Bythopirellula polymerisocia</name>
    <dbReference type="NCBI Taxonomy" id="2528003"/>
    <lineage>
        <taxon>Bacteria</taxon>
        <taxon>Pseudomonadati</taxon>
        <taxon>Planctomycetota</taxon>
        <taxon>Planctomycetia</taxon>
        <taxon>Pirellulales</taxon>
        <taxon>Lacipirellulaceae</taxon>
        <taxon>Bythopirellula</taxon>
    </lineage>
</organism>
<gene>
    <name evidence="2" type="ORF">Pla144_23630</name>
</gene>
<dbReference type="AlphaFoldDB" id="A0A5C6CX40"/>
<evidence type="ECO:0000313" key="2">
    <source>
        <dbReference type="EMBL" id="TWU27586.1"/>
    </source>
</evidence>
<feature type="signal peptide" evidence="1">
    <location>
        <begin position="1"/>
        <end position="26"/>
    </location>
</feature>